<reference evidence="2 3" key="1">
    <citation type="submission" date="2016-11" db="EMBL/GenBank/DDBJ databases">
        <title>Trade-off between light-utilization and light-protection in marine flavobacteria.</title>
        <authorList>
            <person name="Kumagai Y."/>
        </authorList>
    </citation>
    <scope>NUCLEOTIDE SEQUENCE [LARGE SCALE GENOMIC DNA]</scope>
    <source>
        <strain evidence="2 3">NBRC 107125</strain>
    </source>
</reference>
<keyword evidence="1" id="KW-0472">Membrane</keyword>
<dbReference type="Proteomes" id="UP000193450">
    <property type="component" value="Chromosome"/>
</dbReference>
<accession>A0A1X9NE04</accession>
<dbReference type="OrthoDB" id="9776669at2"/>
<dbReference type="NCBIfam" id="TIGR02122">
    <property type="entry name" value="TRAP_TAXI"/>
    <property type="match status" value="1"/>
</dbReference>
<protein>
    <submittedName>
        <fullName evidence="2">Uncharacterized protein</fullName>
    </submittedName>
</protein>
<dbReference type="Pfam" id="PF16868">
    <property type="entry name" value="NMT1_3"/>
    <property type="match status" value="1"/>
</dbReference>
<name>A0A1X9NE04_9GAMM</name>
<dbReference type="PANTHER" id="PTHR42941:SF1">
    <property type="entry name" value="SLL1037 PROTEIN"/>
    <property type="match status" value="1"/>
</dbReference>
<keyword evidence="1" id="KW-0812">Transmembrane</keyword>
<evidence type="ECO:0000313" key="3">
    <source>
        <dbReference type="Proteomes" id="UP000193450"/>
    </source>
</evidence>
<dbReference type="KEGG" id="osg:BST96_11270"/>
<dbReference type="RefSeq" id="WP_085758802.1">
    <property type="nucleotide sequence ID" value="NZ_CP019343.1"/>
</dbReference>
<evidence type="ECO:0000313" key="2">
    <source>
        <dbReference type="EMBL" id="ARN74652.1"/>
    </source>
</evidence>
<dbReference type="AlphaFoldDB" id="A0A1X9NE04"/>
<evidence type="ECO:0000256" key="1">
    <source>
        <dbReference type="SAM" id="Phobius"/>
    </source>
</evidence>
<dbReference type="EMBL" id="CP019343">
    <property type="protein sequence ID" value="ARN74652.1"/>
    <property type="molecule type" value="Genomic_DNA"/>
</dbReference>
<keyword evidence="3" id="KW-1185">Reference proteome</keyword>
<dbReference type="PANTHER" id="PTHR42941">
    <property type="entry name" value="SLL1037 PROTEIN"/>
    <property type="match status" value="1"/>
</dbReference>
<sequence>MLAGRFKYVVVGLIWLASLIGIMGWVVNIQQTHITIAGGPRSSESFEIATAIAEVFSQQHSNYKVEVFETSGSAENVRLLESGLIDLAPIQADTAIAGNIDAVASLYFDAYQLIARDGLTTSISSFADLPGHRIAIPPTSSGQNAAFWFLADHYGITEQQVAALPMSEAAANFAMIQGQVDAVFRVRVPGNDAIRELIGDHLLRLVPIEQSAALSLKKPAISPGMIPHGSYRGYPALPAQDLPTAAMERILAARADLDQKLVYKLTQLLFEHRSDLVSETHLAGMIRGIDHSTSRTIPVHQGALSYYDREKPSFVQQNTRLSSAILSAIAIITSAVFALRSRWQLRRRIRVGEHNKKLMQLAEEVSNTTDTATLTEYKTQLRTMLQDLVDDLDQDRVNQNEFEHFQFVWQSVDNLLRDQWLQATANKGEQR</sequence>
<dbReference type="SUPFAM" id="SSF53850">
    <property type="entry name" value="Periplasmic binding protein-like II"/>
    <property type="match status" value="1"/>
</dbReference>
<feature type="transmembrane region" description="Helical" evidence="1">
    <location>
        <begin position="321"/>
        <end position="339"/>
    </location>
</feature>
<proteinExistence type="predicted"/>
<gene>
    <name evidence="2" type="ORF">BST96_11270</name>
</gene>
<dbReference type="Gene3D" id="3.40.190.10">
    <property type="entry name" value="Periplasmic binding protein-like II"/>
    <property type="match status" value="2"/>
</dbReference>
<organism evidence="2 3">
    <name type="scientific">Oceanicoccus sagamiensis</name>
    <dbReference type="NCBI Taxonomy" id="716816"/>
    <lineage>
        <taxon>Bacteria</taxon>
        <taxon>Pseudomonadati</taxon>
        <taxon>Pseudomonadota</taxon>
        <taxon>Gammaproteobacteria</taxon>
        <taxon>Cellvibrionales</taxon>
        <taxon>Spongiibacteraceae</taxon>
        <taxon>Oceanicoccus</taxon>
    </lineage>
</organism>
<dbReference type="STRING" id="716816.BST96_11270"/>
<feature type="transmembrane region" description="Helical" evidence="1">
    <location>
        <begin position="7"/>
        <end position="27"/>
    </location>
</feature>
<keyword evidence="1" id="KW-1133">Transmembrane helix</keyword>
<dbReference type="InterPro" id="IPR011852">
    <property type="entry name" value="TRAP_TAXI"/>
</dbReference>